<dbReference type="InterPro" id="IPR011051">
    <property type="entry name" value="RmlC_Cupin_sf"/>
</dbReference>
<dbReference type="AlphaFoldDB" id="A0A841IT87"/>
<dbReference type="SUPFAM" id="SSF51182">
    <property type="entry name" value="RmlC-like cupins"/>
    <property type="match status" value="1"/>
</dbReference>
<accession>A0A841IT87</accession>
<keyword evidence="1" id="KW-0223">Dioxygenase</keyword>
<organism evidence="1 2">
    <name type="scientific">Nocardiopsis algeriensis</name>
    <dbReference type="NCBI Taxonomy" id="1478215"/>
    <lineage>
        <taxon>Bacteria</taxon>
        <taxon>Bacillati</taxon>
        <taxon>Actinomycetota</taxon>
        <taxon>Actinomycetes</taxon>
        <taxon>Streptosporangiales</taxon>
        <taxon>Nocardiopsidaceae</taxon>
        <taxon>Nocardiopsis</taxon>
    </lineage>
</organism>
<protein>
    <submittedName>
        <fullName evidence="1">Quercetin dioxygenase-like cupin family protein</fullName>
    </submittedName>
</protein>
<comment type="caution">
    <text evidence="1">The sequence shown here is derived from an EMBL/GenBank/DDBJ whole genome shotgun (WGS) entry which is preliminary data.</text>
</comment>
<sequence>MTRDTAPATLVSAGIDQLREQNPYKEGRVSPARLFSDDDVRVMHLALAEDAGLPDHSAPVPILVQVIEGRVRFDVEGESHELGVGGMVHVAASVTHAVAPVGGAARILITLLAPGGHHHPKA</sequence>
<gene>
    <name evidence="1" type="ORF">FHS13_001347</name>
</gene>
<proteinExistence type="predicted"/>
<dbReference type="Gene3D" id="2.60.120.10">
    <property type="entry name" value="Jelly Rolls"/>
    <property type="match status" value="1"/>
</dbReference>
<name>A0A841IT87_9ACTN</name>
<dbReference type="RefSeq" id="WP_184289250.1">
    <property type="nucleotide sequence ID" value="NZ_JACHJO010000004.1"/>
</dbReference>
<dbReference type="Proteomes" id="UP000536604">
    <property type="component" value="Unassembled WGS sequence"/>
</dbReference>
<evidence type="ECO:0000313" key="2">
    <source>
        <dbReference type="Proteomes" id="UP000536604"/>
    </source>
</evidence>
<dbReference type="GO" id="GO:0051213">
    <property type="term" value="F:dioxygenase activity"/>
    <property type="evidence" value="ECO:0007669"/>
    <property type="project" value="UniProtKB-KW"/>
</dbReference>
<evidence type="ECO:0000313" key="1">
    <source>
        <dbReference type="EMBL" id="MBB6119398.1"/>
    </source>
</evidence>
<reference evidence="1 2" key="1">
    <citation type="submission" date="2020-08" db="EMBL/GenBank/DDBJ databases">
        <title>Genomic Encyclopedia of Type Strains, Phase III (KMG-III): the genomes of soil and plant-associated and newly described type strains.</title>
        <authorList>
            <person name="Whitman W."/>
        </authorList>
    </citation>
    <scope>NUCLEOTIDE SEQUENCE [LARGE SCALE GENOMIC DNA]</scope>
    <source>
        <strain evidence="1 2">CECT 8712</strain>
    </source>
</reference>
<dbReference type="InterPro" id="IPR014710">
    <property type="entry name" value="RmlC-like_jellyroll"/>
</dbReference>
<dbReference type="EMBL" id="JACHJO010000004">
    <property type="protein sequence ID" value="MBB6119398.1"/>
    <property type="molecule type" value="Genomic_DNA"/>
</dbReference>
<keyword evidence="2" id="KW-1185">Reference proteome</keyword>
<keyword evidence="1" id="KW-0560">Oxidoreductase</keyword>